<name>A0ABC8U083_9AQUA</name>
<dbReference type="Proteomes" id="UP001642360">
    <property type="component" value="Unassembled WGS sequence"/>
</dbReference>
<protein>
    <submittedName>
        <fullName evidence="1">Uncharacterized protein</fullName>
    </submittedName>
</protein>
<evidence type="ECO:0000313" key="1">
    <source>
        <dbReference type="EMBL" id="CAK9173249.1"/>
    </source>
</evidence>
<sequence>MEALKAPCSPENAEETLSYAKIPYNMSSVLMKQNISKILKLLFHVKKGVKLQNRRFWT</sequence>
<accession>A0ABC8U083</accession>
<organism evidence="1 2">
    <name type="scientific">Ilex paraguariensis</name>
    <name type="common">yerba mate</name>
    <dbReference type="NCBI Taxonomy" id="185542"/>
    <lineage>
        <taxon>Eukaryota</taxon>
        <taxon>Viridiplantae</taxon>
        <taxon>Streptophyta</taxon>
        <taxon>Embryophyta</taxon>
        <taxon>Tracheophyta</taxon>
        <taxon>Spermatophyta</taxon>
        <taxon>Magnoliopsida</taxon>
        <taxon>eudicotyledons</taxon>
        <taxon>Gunneridae</taxon>
        <taxon>Pentapetalae</taxon>
        <taxon>asterids</taxon>
        <taxon>campanulids</taxon>
        <taxon>Aquifoliales</taxon>
        <taxon>Aquifoliaceae</taxon>
        <taxon>Ilex</taxon>
    </lineage>
</organism>
<keyword evidence="2" id="KW-1185">Reference proteome</keyword>
<gene>
    <name evidence="1" type="ORF">ILEXP_LOCUS42987</name>
</gene>
<dbReference type="AlphaFoldDB" id="A0ABC8U083"/>
<evidence type="ECO:0000313" key="2">
    <source>
        <dbReference type="Proteomes" id="UP001642360"/>
    </source>
</evidence>
<reference evidence="1 2" key="1">
    <citation type="submission" date="2024-02" db="EMBL/GenBank/DDBJ databases">
        <authorList>
            <person name="Vignale AGUSTIN F."/>
            <person name="Sosa J E."/>
            <person name="Modenutti C."/>
        </authorList>
    </citation>
    <scope>NUCLEOTIDE SEQUENCE [LARGE SCALE GENOMIC DNA]</scope>
</reference>
<dbReference type="EMBL" id="CAUOFW020006168">
    <property type="protein sequence ID" value="CAK9173249.1"/>
    <property type="molecule type" value="Genomic_DNA"/>
</dbReference>
<comment type="caution">
    <text evidence="1">The sequence shown here is derived from an EMBL/GenBank/DDBJ whole genome shotgun (WGS) entry which is preliminary data.</text>
</comment>
<proteinExistence type="predicted"/>